<proteinExistence type="predicted"/>
<evidence type="ECO:0000313" key="2">
    <source>
        <dbReference type="Proteomes" id="UP000235786"/>
    </source>
</evidence>
<keyword evidence="2" id="KW-1185">Reference proteome</keyword>
<dbReference type="Proteomes" id="UP000235786">
    <property type="component" value="Unassembled WGS sequence"/>
</dbReference>
<gene>
    <name evidence="1" type="ORF">L207DRAFT_591535</name>
</gene>
<organism evidence="1 2">
    <name type="scientific">Hyaloscypha variabilis (strain UAMH 11265 / GT02V1 / F)</name>
    <name type="common">Meliniomyces variabilis</name>
    <dbReference type="NCBI Taxonomy" id="1149755"/>
    <lineage>
        <taxon>Eukaryota</taxon>
        <taxon>Fungi</taxon>
        <taxon>Dikarya</taxon>
        <taxon>Ascomycota</taxon>
        <taxon>Pezizomycotina</taxon>
        <taxon>Leotiomycetes</taxon>
        <taxon>Helotiales</taxon>
        <taxon>Hyaloscyphaceae</taxon>
        <taxon>Hyaloscypha</taxon>
        <taxon>Hyaloscypha variabilis</taxon>
    </lineage>
</organism>
<evidence type="ECO:0000313" key="1">
    <source>
        <dbReference type="EMBL" id="PMD31586.1"/>
    </source>
</evidence>
<dbReference type="EMBL" id="KZ613962">
    <property type="protein sequence ID" value="PMD31586.1"/>
    <property type="molecule type" value="Genomic_DNA"/>
</dbReference>
<dbReference type="AlphaFoldDB" id="A0A2J6QZ84"/>
<sequence length="193" mass="22451">MTPGSNPPASDVDAGEPPRKKLYKFVKSNIHMHREPYFLNFEALQQFNLAQVQQDLAKWKVAIKAKRGEAASEEDMDGLKRLLHEYNFEYMKQLARPNPDERRERLGELNHHFGNSPDDPFNSGLYLRLRGTSQDELRTFLMRWLPRRLAYGDDEKTKQKQQYSDHKPPLQLSGFVDRLAQFILALIGLQEAP</sequence>
<reference evidence="1 2" key="1">
    <citation type="submission" date="2016-04" db="EMBL/GenBank/DDBJ databases">
        <title>A degradative enzymes factory behind the ericoid mycorrhizal symbiosis.</title>
        <authorList>
            <consortium name="DOE Joint Genome Institute"/>
            <person name="Martino E."/>
            <person name="Morin E."/>
            <person name="Grelet G."/>
            <person name="Kuo A."/>
            <person name="Kohler A."/>
            <person name="Daghino S."/>
            <person name="Barry K."/>
            <person name="Choi C."/>
            <person name="Cichocki N."/>
            <person name="Clum A."/>
            <person name="Copeland A."/>
            <person name="Hainaut M."/>
            <person name="Haridas S."/>
            <person name="Labutti K."/>
            <person name="Lindquist E."/>
            <person name="Lipzen A."/>
            <person name="Khouja H.-R."/>
            <person name="Murat C."/>
            <person name="Ohm R."/>
            <person name="Olson A."/>
            <person name="Spatafora J."/>
            <person name="Veneault-Fourrey C."/>
            <person name="Henrissat B."/>
            <person name="Grigoriev I."/>
            <person name="Martin F."/>
            <person name="Perotto S."/>
        </authorList>
    </citation>
    <scope>NUCLEOTIDE SEQUENCE [LARGE SCALE GENOMIC DNA]</scope>
    <source>
        <strain evidence="1 2">F</strain>
    </source>
</reference>
<accession>A0A2J6QZ84</accession>
<protein>
    <submittedName>
        <fullName evidence="1">Uncharacterized protein</fullName>
    </submittedName>
</protein>
<name>A0A2J6QZ84_HYAVF</name>
<dbReference type="OrthoDB" id="3498999at2759"/>